<keyword evidence="3" id="KW-1185">Reference proteome</keyword>
<comment type="caution">
    <text evidence="2">The sequence shown here is derived from an EMBL/GenBank/DDBJ whole genome shotgun (WGS) entry which is preliminary data.</text>
</comment>
<dbReference type="AlphaFoldDB" id="A0A0U5FCD3"/>
<dbReference type="Proteomes" id="UP000052230">
    <property type="component" value="Unassembled WGS sequence"/>
</dbReference>
<reference evidence="2 3" key="1">
    <citation type="submission" date="2014-09" db="EMBL/GenBank/DDBJ databases">
        <authorList>
            <person name="Regsiter A."/>
        </authorList>
    </citation>
    <scope>NUCLEOTIDE SEQUENCE [LARGE SCALE GENOMIC DNA]</scope>
</reference>
<evidence type="ECO:0000313" key="3">
    <source>
        <dbReference type="Proteomes" id="UP000052230"/>
    </source>
</evidence>
<evidence type="ECO:0000313" key="2">
    <source>
        <dbReference type="EMBL" id="CEG14591.1"/>
    </source>
</evidence>
<evidence type="ECO:0000256" key="1">
    <source>
        <dbReference type="SAM" id="MobiDB-lite"/>
    </source>
</evidence>
<proteinExistence type="predicted"/>
<feature type="compositionally biased region" description="Basic and acidic residues" evidence="1">
    <location>
        <begin position="87"/>
        <end position="112"/>
    </location>
</feature>
<accession>A0A0U5FCD3</accession>
<protein>
    <submittedName>
        <fullName evidence="2">Uncharacterized protein</fullName>
    </submittedName>
</protein>
<organism evidence="2 3">
    <name type="scientific">Xanthomonas citri pv. citri</name>
    <dbReference type="NCBI Taxonomy" id="611301"/>
    <lineage>
        <taxon>Bacteria</taxon>
        <taxon>Pseudomonadati</taxon>
        <taxon>Pseudomonadota</taxon>
        <taxon>Gammaproteobacteria</taxon>
        <taxon>Lysobacterales</taxon>
        <taxon>Lysobacteraceae</taxon>
        <taxon>Xanthomonas</taxon>
    </lineage>
</organism>
<gene>
    <name evidence="2" type="ORF">XAC3562_120056</name>
</gene>
<name>A0A0U5FCD3_XANCI</name>
<feature type="region of interest" description="Disordered" evidence="1">
    <location>
        <begin position="84"/>
        <end position="123"/>
    </location>
</feature>
<sequence length="123" mass="13872">MSCEDALAARLADMRLHRRLAHCRVTQWQSRVCLGLPPQAQRNTDDPASIAHASPAALRLTFLPAQLLWRRECRRCRHRCDPIAVGDGHRECPPRHGANRDAGVHGNGERQYRSSIPAQPRAR</sequence>
<dbReference type="EMBL" id="CCXZ01000024">
    <property type="protein sequence ID" value="CEG14591.1"/>
    <property type="molecule type" value="Genomic_DNA"/>
</dbReference>